<feature type="region of interest" description="Disordered" evidence="1">
    <location>
        <begin position="1"/>
        <end position="71"/>
    </location>
</feature>
<feature type="compositionally biased region" description="Polar residues" evidence="1">
    <location>
        <begin position="16"/>
        <end position="25"/>
    </location>
</feature>
<keyword evidence="2" id="KW-0812">Transmembrane</keyword>
<reference evidence="3 4" key="1">
    <citation type="submission" date="2015-07" db="EMBL/GenBank/DDBJ databases">
        <title>Comparative genomics of the Sigatoka disease complex on banana suggests a link between parallel evolutionary changes in Pseudocercospora fijiensis and Pseudocercospora eumusae and increased virulence on the banana host.</title>
        <authorList>
            <person name="Chang T.-C."/>
            <person name="Salvucci A."/>
            <person name="Crous P.W."/>
            <person name="Stergiopoulos I."/>
        </authorList>
    </citation>
    <scope>NUCLEOTIDE SEQUENCE [LARGE SCALE GENOMIC DNA]</scope>
    <source>
        <strain evidence="3 4">CBS 116634</strain>
    </source>
</reference>
<keyword evidence="2" id="KW-0472">Membrane</keyword>
<feature type="transmembrane region" description="Helical" evidence="2">
    <location>
        <begin position="185"/>
        <end position="206"/>
    </location>
</feature>
<organism evidence="3 4">
    <name type="scientific">Pseudocercospora musae</name>
    <dbReference type="NCBI Taxonomy" id="113226"/>
    <lineage>
        <taxon>Eukaryota</taxon>
        <taxon>Fungi</taxon>
        <taxon>Dikarya</taxon>
        <taxon>Ascomycota</taxon>
        <taxon>Pezizomycotina</taxon>
        <taxon>Dothideomycetes</taxon>
        <taxon>Dothideomycetidae</taxon>
        <taxon>Mycosphaerellales</taxon>
        <taxon>Mycosphaerellaceae</taxon>
        <taxon>Pseudocercospora</taxon>
    </lineage>
</organism>
<feature type="transmembrane region" description="Helical" evidence="2">
    <location>
        <begin position="103"/>
        <end position="122"/>
    </location>
</feature>
<dbReference type="OrthoDB" id="361797at2759"/>
<protein>
    <submittedName>
        <fullName evidence="3">Uncharacterized protein</fullName>
    </submittedName>
</protein>
<gene>
    <name evidence="3" type="ORF">AC579_4081</name>
</gene>
<keyword evidence="4" id="KW-1185">Reference proteome</keyword>
<accession>A0A139IJX6</accession>
<evidence type="ECO:0000313" key="4">
    <source>
        <dbReference type="Proteomes" id="UP000073492"/>
    </source>
</evidence>
<feature type="transmembrane region" description="Helical" evidence="2">
    <location>
        <begin position="153"/>
        <end position="173"/>
    </location>
</feature>
<sequence>MTSDAPFHPAYRHSFEPQNSETSLPSYKATEEATATGDARPMYPINAFHSSRSHGYDLEGGPRPPPKAQPYPVATELKPPVKDQTAIPKDIASTLESEDPSNAVAFAVWLVAFAIIYVINIIQGPAELKSNCDPSPKGNETVRVRCTRENYTLLFLWALCVFKAADSTLRLVIRSSTKGPNSAARMFFMFLLPAVSAGIAVGAFVWMGMWPRCWAKDGCMEKVPDTSFHGYHYGDPMKGTFGMERLNSSVGS</sequence>
<proteinExistence type="predicted"/>
<comment type="caution">
    <text evidence="3">The sequence shown here is derived from an EMBL/GenBank/DDBJ whole genome shotgun (WGS) entry which is preliminary data.</text>
</comment>
<evidence type="ECO:0000313" key="3">
    <source>
        <dbReference type="EMBL" id="KXT14846.1"/>
    </source>
</evidence>
<keyword evidence="2" id="KW-1133">Transmembrane helix</keyword>
<evidence type="ECO:0000256" key="2">
    <source>
        <dbReference type="SAM" id="Phobius"/>
    </source>
</evidence>
<dbReference type="AlphaFoldDB" id="A0A139IJX6"/>
<name>A0A139IJX6_9PEZI</name>
<evidence type="ECO:0000256" key="1">
    <source>
        <dbReference type="SAM" id="MobiDB-lite"/>
    </source>
</evidence>
<dbReference type="Proteomes" id="UP000073492">
    <property type="component" value="Unassembled WGS sequence"/>
</dbReference>
<dbReference type="EMBL" id="LFZO01000073">
    <property type="protein sequence ID" value="KXT14846.1"/>
    <property type="molecule type" value="Genomic_DNA"/>
</dbReference>